<evidence type="ECO:0000313" key="3">
    <source>
        <dbReference type="EMBL" id="GIF56423.1"/>
    </source>
</evidence>
<dbReference type="RefSeq" id="WP_203702204.1">
    <property type="nucleotide sequence ID" value="NZ_BAAALU010000006.1"/>
</dbReference>
<protein>
    <submittedName>
        <fullName evidence="3">PadR family transcriptional regulator</fullName>
    </submittedName>
</protein>
<evidence type="ECO:0000256" key="1">
    <source>
        <dbReference type="SAM" id="Coils"/>
    </source>
</evidence>
<dbReference type="SUPFAM" id="SSF46785">
    <property type="entry name" value="Winged helix' DNA-binding domain"/>
    <property type="match status" value="1"/>
</dbReference>
<reference evidence="3 4" key="1">
    <citation type="submission" date="2021-01" db="EMBL/GenBank/DDBJ databases">
        <title>Whole genome shotgun sequence of Asanoa iriomotensis NBRC 100142.</title>
        <authorList>
            <person name="Komaki H."/>
            <person name="Tamura T."/>
        </authorList>
    </citation>
    <scope>NUCLEOTIDE SEQUENCE [LARGE SCALE GENOMIC DNA]</scope>
    <source>
        <strain evidence="3 4">NBRC 100142</strain>
    </source>
</reference>
<dbReference type="PANTHER" id="PTHR33169:SF27">
    <property type="entry name" value="TRANSCRIPTIONAL REGULATOR PADR FAMILY PROTEIN"/>
    <property type="match status" value="1"/>
</dbReference>
<sequence length="223" mass="24976">MPPSKLTNPLALAVLACLAERPMHPYEMATTLRERGTDESIKLNYGSLYTVVDTLQQRELIDAQEVSREGRRPERTVYRITVAGRQKLVEWLTELLSKPAKEFTQFEAGLSLMPVIPPSDVVVLLRARCQQLEQEIVRLEEGCRLARERSRARLFAIEGEYRIALRRAELEFSAGLADDIESGALEGTEWWTRVHELLATAPANSAVSDVMPLPYGAAQAEVG</sequence>
<keyword evidence="4" id="KW-1185">Reference proteome</keyword>
<dbReference type="PROSITE" id="PS51257">
    <property type="entry name" value="PROKAR_LIPOPROTEIN"/>
    <property type="match status" value="1"/>
</dbReference>
<evidence type="ECO:0000259" key="2">
    <source>
        <dbReference type="Pfam" id="PF03551"/>
    </source>
</evidence>
<dbReference type="InterPro" id="IPR005149">
    <property type="entry name" value="Tscrpt_reg_PadR_N"/>
</dbReference>
<dbReference type="Proteomes" id="UP000624325">
    <property type="component" value="Unassembled WGS sequence"/>
</dbReference>
<dbReference type="Pfam" id="PF03551">
    <property type="entry name" value="PadR"/>
    <property type="match status" value="1"/>
</dbReference>
<name>A0ABQ4C0W2_9ACTN</name>
<dbReference type="EMBL" id="BONC01000014">
    <property type="protein sequence ID" value="GIF56423.1"/>
    <property type="molecule type" value="Genomic_DNA"/>
</dbReference>
<organism evidence="3 4">
    <name type="scientific">Asanoa iriomotensis</name>
    <dbReference type="NCBI Taxonomy" id="234613"/>
    <lineage>
        <taxon>Bacteria</taxon>
        <taxon>Bacillati</taxon>
        <taxon>Actinomycetota</taxon>
        <taxon>Actinomycetes</taxon>
        <taxon>Micromonosporales</taxon>
        <taxon>Micromonosporaceae</taxon>
        <taxon>Asanoa</taxon>
    </lineage>
</organism>
<keyword evidence="1" id="KW-0175">Coiled coil</keyword>
<feature type="coiled-coil region" evidence="1">
    <location>
        <begin position="122"/>
        <end position="149"/>
    </location>
</feature>
<evidence type="ECO:0000313" key="4">
    <source>
        <dbReference type="Proteomes" id="UP000624325"/>
    </source>
</evidence>
<proteinExistence type="predicted"/>
<dbReference type="InterPro" id="IPR036390">
    <property type="entry name" value="WH_DNA-bd_sf"/>
</dbReference>
<dbReference type="InterPro" id="IPR036388">
    <property type="entry name" value="WH-like_DNA-bd_sf"/>
</dbReference>
<feature type="domain" description="Transcription regulator PadR N-terminal" evidence="2">
    <location>
        <begin position="14"/>
        <end position="88"/>
    </location>
</feature>
<dbReference type="InterPro" id="IPR052509">
    <property type="entry name" value="Metal_resp_DNA-bind_regulator"/>
</dbReference>
<comment type="caution">
    <text evidence="3">The sequence shown here is derived from an EMBL/GenBank/DDBJ whole genome shotgun (WGS) entry which is preliminary data.</text>
</comment>
<accession>A0ABQ4C0W2</accession>
<dbReference type="Gene3D" id="1.10.10.10">
    <property type="entry name" value="Winged helix-like DNA-binding domain superfamily/Winged helix DNA-binding domain"/>
    <property type="match status" value="1"/>
</dbReference>
<gene>
    <name evidence="3" type="ORF">Air01nite_25180</name>
</gene>
<dbReference type="PANTHER" id="PTHR33169">
    <property type="entry name" value="PADR-FAMILY TRANSCRIPTIONAL REGULATOR"/>
    <property type="match status" value="1"/>
</dbReference>